<dbReference type="Gene3D" id="3.10.450.40">
    <property type="match status" value="1"/>
</dbReference>
<feature type="signal peptide" evidence="2">
    <location>
        <begin position="1"/>
        <end position="25"/>
    </location>
</feature>
<accession>A0A1H8M5B3</accession>
<evidence type="ECO:0000313" key="5">
    <source>
        <dbReference type="Proteomes" id="UP000199615"/>
    </source>
</evidence>
<evidence type="ECO:0000256" key="1">
    <source>
        <dbReference type="SAM" id="MobiDB-lite"/>
    </source>
</evidence>
<evidence type="ECO:0000259" key="3">
    <source>
        <dbReference type="Pfam" id="PF03413"/>
    </source>
</evidence>
<dbReference type="Proteomes" id="UP000199615">
    <property type="component" value="Unassembled WGS sequence"/>
</dbReference>
<keyword evidence="2" id="KW-0732">Signal</keyword>
<evidence type="ECO:0000256" key="2">
    <source>
        <dbReference type="SAM" id="SignalP"/>
    </source>
</evidence>
<dbReference type="OrthoDB" id="7856745at2"/>
<evidence type="ECO:0000313" key="4">
    <source>
        <dbReference type="EMBL" id="SEO12519.1"/>
    </source>
</evidence>
<name>A0A1H8M5B3_9BRAD</name>
<dbReference type="Pfam" id="PF03413">
    <property type="entry name" value="PepSY"/>
    <property type="match status" value="1"/>
</dbReference>
<keyword evidence="5" id="KW-1185">Reference proteome</keyword>
<feature type="chain" id="PRO_5011743468" evidence="2">
    <location>
        <begin position="26"/>
        <end position="127"/>
    </location>
</feature>
<sequence>METLTPIRWLVLGFAMAGAAMPAIAVPAFAHEHDRHHHGGHGHAEGREHRHASHDEVRRAVERGEIRPLAELLTMIRDKLPGEITSVEIERDDGRWIYEFHVVDKRGRLFEVYVDPLSGDIRETREK</sequence>
<feature type="region of interest" description="Disordered" evidence="1">
    <location>
        <begin position="33"/>
        <end position="56"/>
    </location>
</feature>
<feature type="domain" description="PepSY" evidence="3">
    <location>
        <begin position="69"/>
        <end position="124"/>
    </location>
</feature>
<dbReference type="EMBL" id="FODT01000001">
    <property type="protein sequence ID" value="SEO12519.1"/>
    <property type="molecule type" value="Genomic_DNA"/>
</dbReference>
<organism evidence="4 5">
    <name type="scientific">Rhodopseudomonas pseudopalustris</name>
    <dbReference type="NCBI Taxonomy" id="1513892"/>
    <lineage>
        <taxon>Bacteria</taxon>
        <taxon>Pseudomonadati</taxon>
        <taxon>Pseudomonadota</taxon>
        <taxon>Alphaproteobacteria</taxon>
        <taxon>Hyphomicrobiales</taxon>
        <taxon>Nitrobacteraceae</taxon>
        <taxon>Rhodopseudomonas</taxon>
    </lineage>
</organism>
<protein>
    <submittedName>
        <fullName evidence="4">Uncharacterized membrane protein YkoI</fullName>
    </submittedName>
</protein>
<reference evidence="5" key="1">
    <citation type="submission" date="2016-10" db="EMBL/GenBank/DDBJ databases">
        <authorList>
            <person name="Varghese N."/>
            <person name="Submissions S."/>
        </authorList>
    </citation>
    <scope>NUCLEOTIDE SEQUENCE [LARGE SCALE GENOMIC DNA]</scope>
    <source>
        <strain evidence="5">DSM 123</strain>
    </source>
</reference>
<dbReference type="RefSeq" id="WP_092681319.1">
    <property type="nucleotide sequence ID" value="NZ_FODT01000001.1"/>
</dbReference>
<dbReference type="InterPro" id="IPR025711">
    <property type="entry name" value="PepSY"/>
</dbReference>
<dbReference type="AlphaFoldDB" id="A0A1H8M5B3"/>
<feature type="compositionally biased region" description="Basic and acidic residues" evidence="1">
    <location>
        <begin position="42"/>
        <end position="56"/>
    </location>
</feature>
<proteinExistence type="predicted"/>
<gene>
    <name evidence="4" type="ORF">SAMN05444123_101371</name>
</gene>